<proteinExistence type="inferred from homology"/>
<dbReference type="Gene3D" id="2.80.10.70">
    <property type="entry name" value="Spindlin/Ssty"/>
    <property type="match status" value="1"/>
</dbReference>
<dbReference type="Ensembl" id="ENSUMAT00000009746.1">
    <property type="protein sequence ID" value="ENSUMAP00000008152.1"/>
    <property type="gene ID" value="ENSUMAG00000006245.1"/>
</dbReference>
<protein>
    <submittedName>
        <fullName evidence="3">Spindlin family member 3</fullName>
    </submittedName>
</protein>
<dbReference type="PANTHER" id="PTHR10405">
    <property type="entry name" value="SPINDLIN"/>
    <property type="match status" value="1"/>
</dbReference>
<dbReference type="InterPro" id="IPR042567">
    <property type="entry name" value="SPIN/Ssty_sf"/>
</dbReference>
<reference evidence="3" key="1">
    <citation type="submission" date="2019-03" db="UniProtKB">
        <authorList>
            <consortium name="Ensembl"/>
        </authorList>
    </citation>
    <scope>IDENTIFICATION</scope>
</reference>
<evidence type="ECO:0000313" key="3">
    <source>
        <dbReference type="Ensembl" id="ENSUMAP00000008152"/>
    </source>
</evidence>
<feature type="compositionally biased region" description="Basic and acidic residues" evidence="2">
    <location>
        <begin position="91"/>
        <end position="106"/>
    </location>
</feature>
<organism evidence="3">
    <name type="scientific">Ursus maritimus</name>
    <name type="common">Polar bear</name>
    <name type="synonym">Thalarctos maritimus</name>
    <dbReference type="NCBI Taxonomy" id="29073"/>
    <lineage>
        <taxon>Eukaryota</taxon>
        <taxon>Metazoa</taxon>
        <taxon>Chordata</taxon>
        <taxon>Craniata</taxon>
        <taxon>Vertebrata</taxon>
        <taxon>Euteleostomi</taxon>
        <taxon>Mammalia</taxon>
        <taxon>Eutheria</taxon>
        <taxon>Laurasiatheria</taxon>
        <taxon>Carnivora</taxon>
        <taxon>Caniformia</taxon>
        <taxon>Ursidae</taxon>
        <taxon>Ursus</taxon>
    </lineage>
</organism>
<evidence type="ECO:0000256" key="1">
    <source>
        <dbReference type="ARBA" id="ARBA00009467"/>
    </source>
</evidence>
<dbReference type="InterPro" id="IPR003671">
    <property type="entry name" value="SPIN/Ssty"/>
</dbReference>
<feature type="region of interest" description="Disordered" evidence="2">
    <location>
        <begin position="68"/>
        <end position="108"/>
    </location>
</feature>
<gene>
    <name evidence="3" type="primary">SPIN3</name>
</gene>
<sequence>MYPSLHRGNETLSKQISEEGKCLFIKAFQGVPGWLSWLIVCLQLRSWSWGPGIKTCIKPASVSLISKGSASPSSSASHKKHRKKPTSQPQKNKDGDEPPAQDKRVSSLEVLPNRVASSRISDTQLTEIMTGKAVEHIFETEEVSKNEWKGIVLAQAPVMNTLFYITYEKGSVFYMYQILDDYKDSDLHVLPDSNVSSPSEREPGEVVDNLVGKQEEYLPKRAWGGGGPPARGSGRTHRGHP</sequence>
<comment type="similarity">
    <text evidence="1">Belongs to the SPIN/STSY family.</text>
</comment>
<dbReference type="AlphaFoldDB" id="A0A452TJ27"/>
<feature type="region of interest" description="Disordered" evidence="2">
    <location>
        <begin position="218"/>
        <end position="241"/>
    </location>
</feature>
<dbReference type="GeneTree" id="ENSGT00950000182925"/>
<dbReference type="Pfam" id="PF02513">
    <property type="entry name" value="Spin-Ssty"/>
    <property type="match status" value="1"/>
</dbReference>
<dbReference type="GO" id="GO:0007276">
    <property type="term" value="P:gamete generation"/>
    <property type="evidence" value="ECO:0007669"/>
    <property type="project" value="InterPro"/>
</dbReference>
<name>A0A452TJ27_URSMA</name>
<evidence type="ECO:0000256" key="2">
    <source>
        <dbReference type="SAM" id="MobiDB-lite"/>
    </source>
</evidence>
<accession>A0A452TJ27</accession>